<evidence type="ECO:0000313" key="1">
    <source>
        <dbReference type="EMBL" id="RZD14300.1"/>
    </source>
</evidence>
<comment type="caution">
    <text evidence="1">The sequence shown here is derived from an EMBL/GenBank/DDBJ whole genome shotgun (WGS) entry which is preliminary data.</text>
</comment>
<dbReference type="SUPFAM" id="SSF48403">
    <property type="entry name" value="Ankyrin repeat"/>
    <property type="match status" value="1"/>
</dbReference>
<dbReference type="AlphaFoldDB" id="A0A519BAI1"/>
<evidence type="ECO:0000313" key="2">
    <source>
        <dbReference type="Proteomes" id="UP000320813"/>
    </source>
</evidence>
<organism evidence="1 2">
    <name type="scientific">Candidatus Acidulodesulfobacterium ferriphilum</name>
    <dbReference type="NCBI Taxonomy" id="2597223"/>
    <lineage>
        <taxon>Bacteria</taxon>
        <taxon>Deltaproteobacteria</taxon>
        <taxon>Candidatus Acidulodesulfobacterales</taxon>
        <taxon>Candidatus Acidulodesulfobacterium</taxon>
    </lineage>
</organism>
<reference evidence="1 2" key="1">
    <citation type="submission" date="2019-01" db="EMBL/GenBank/DDBJ databases">
        <title>Insights into ecological role of a new deltaproteobacterial order Candidatus Sinidesulfobacterales (Sva0485) by metagenomics and metatranscriptomics.</title>
        <authorList>
            <person name="Tan S."/>
            <person name="Liu J."/>
            <person name="Fang Y."/>
            <person name="Hedlund B.P."/>
            <person name="Lian Z.H."/>
            <person name="Huang L.Y."/>
            <person name="Li J.T."/>
            <person name="Huang L.N."/>
            <person name="Li W.J."/>
            <person name="Jiang H.C."/>
            <person name="Dong H.L."/>
            <person name="Shu W.S."/>
        </authorList>
    </citation>
    <scope>NUCLEOTIDE SEQUENCE [LARGE SCALE GENOMIC DNA]</scope>
    <source>
        <strain evidence="1">AP3</strain>
    </source>
</reference>
<dbReference type="EMBL" id="SGBD01000003">
    <property type="protein sequence ID" value="RZD14300.1"/>
    <property type="molecule type" value="Genomic_DNA"/>
</dbReference>
<dbReference type="Proteomes" id="UP000320813">
    <property type="component" value="Unassembled WGS sequence"/>
</dbReference>
<protein>
    <recommendedName>
        <fullName evidence="3">Ankyrin repeat domain-containing protein</fullName>
    </recommendedName>
</protein>
<proteinExistence type="predicted"/>
<evidence type="ECO:0008006" key="3">
    <source>
        <dbReference type="Google" id="ProtNLM"/>
    </source>
</evidence>
<gene>
    <name evidence="1" type="ORF">EVJ47_06440</name>
</gene>
<name>A0A519BAI1_9DELT</name>
<accession>A0A519BAI1</accession>
<dbReference type="InterPro" id="IPR036770">
    <property type="entry name" value="Ankyrin_rpt-contain_sf"/>
</dbReference>
<sequence>MKTKKLLLILLPVLLLLTCFSLNNTYAGVLSGFGKIISNQPINIPKNVPDALKLYYHNHNFNALLLIFKKHPNQASKITTNHDVLHLIAGASKQNDKVAAEIIYIAFKYNKHLKPNHQGTVTANSEYKKRCFISATSIHYVTPIFMAAVNNLKIVYRVLISYGANPNVTSIIYHNKVVNSNNFGIMASCIYVSYKNTLSAKMANADIESGRGISLHYYSSTAGNGVSHNRNFLNVPLIWHFGNIN</sequence>